<name>A0A6B3LLT4_VIBCL</name>
<comment type="caution">
    <text evidence="2">The sequence shown here is derived from an EMBL/GenBank/DDBJ whole genome shotgun (WGS) entry which is preliminary data.</text>
</comment>
<reference evidence="2" key="1">
    <citation type="submission" date="2020-02" db="EMBL/GenBank/DDBJ databases">
        <title>Genome Announcements.</title>
        <authorList>
            <person name="Abdulabbas H.T."/>
            <person name="Bunyan I.A."/>
            <person name="Abdul-Lateef L.A."/>
        </authorList>
    </citation>
    <scope>NUCLEOTIDE SEQUENCE</scope>
    <source>
        <strain evidence="2">NAG1</strain>
    </source>
</reference>
<organism evidence="2">
    <name type="scientific">Vibrio cholerae</name>
    <dbReference type="NCBI Taxonomy" id="666"/>
    <lineage>
        <taxon>Bacteria</taxon>
        <taxon>Pseudomonadati</taxon>
        <taxon>Pseudomonadota</taxon>
        <taxon>Gammaproteobacteria</taxon>
        <taxon>Vibrionales</taxon>
        <taxon>Vibrionaceae</taxon>
        <taxon>Vibrio</taxon>
    </lineage>
</organism>
<sequence length="424" mass="48156">MLKSVHSHHNRIDNSQSQNENPQSGLMIKNIENPKGPFLLLSFENHSRVLKNINRICTDGRCFVPYAITDERKVIYSNYGEHLGFNHNVDGVRLKPYDCQTSLSRQKEYQSLLTSLILKEPSITKDAVDNVSAGIINFIQLKHIENGRVFSDFIKKTIGHYFWTNGRSSFGRISLDNVESIDSEDVLKTILQTLKTGTIEQKLAIHDAIGRKVLLSYECEQREKYLSLAETVRQDWFDDPQTRGRIRKKSPVLPCETIGLLPSDSHLNQPEKVQSRQRAIDMFIRDEKRLSHPQANDYYDDLDTRNLLFGAGISGTTGTLFQAAEAFGQLQTTELKKQYCAAILGYLVGGGMHSYHEVMAVAEKVGIPYKPGSFMESLPESIFNNDEFKNLSTEYYDVAVLGATHWRFNESCLPSHLNRSLTKS</sequence>
<dbReference type="EMBL" id="JAAGVX010000006">
    <property type="protein sequence ID" value="NEM94330.1"/>
    <property type="molecule type" value="Genomic_DNA"/>
</dbReference>
<dbReference type="AlphaFoldDB" id="A0A6B3LLT4"/>
<proteinExistence type="predicted"/>
<feature type="compositionally biased region" description="Polar residues" evidence="1">
    <location>
        <begin position="13"/>
        <end position="24"/>
    </location>
</feature>
<evidence type="ECO:0000256" key="1">
    <source>
        <dbReference type="SAM" id="MobiDB-lite"/>
    </source>
</evidence>
<accession>A0A6B3LLT4</accession>
<gene>
    <name evidence="2" type="ORF">G3T61_08985</name>
</gene>
<feature type="region of interest" description="Disordered" evidence="1">
    <location>
        <begin position="1"/>
        <end position="28"/>
    </location>
</feature>
<dbReference type="RefSeq" id="WP_000920496.1">
    <property type="nucleotide sequence ID" value="NZ_CP046747.1"/>
</dbReference>
<evidence type="ECO:0000313" key="2">
    <source>
        <dbReference type="EMBL" id="NEM94330.1"/>
    </source>
</evidence>
<protein>
    <submittedName>
        <fullName evidence="2">Uncharacterized protein</fullName>
    </submittedName>
</protein>